<feature type="non-terminal residue" evidence="2">
    <location>
        <position position="120"/>
    </location>
</feature>
<dbReference type="Gene3D" id="1.10.3020.10">
    <property type="entry name" value="alpha-amino acid ester hydrolase ( Helical cap domain)"/>
    <property type="match status" value="1"/>
</dbReference>
<dbReference type="EMBL" id="BQXS01004023">
    <property type="protein sequence ID" value="GKT36097.1"/>
    <property type="molecule type" value="Genomic_DNA"/>
</dbReference>
<accession>A0ABQ5KUG2</accession>
<evidence type="ECO:0000313" key="2">
    <source>
        <dbReference type="EMBL" id="GKT36097.1"/>
    </source>
</evidence>
<sequence>ALRAIAPCQAPPGGRHDWFYEGGAFLAMQAAEWGASMAAQVPGIDDDRYRQVLDLMRDPVALMGAAPARHPLLDHLPDYARWIRPDDPDFWPRFDVSPTRQAIDVAGYHIGGWYDVFCEA</sequence>
<evidence type="ECO:0000313" key="3">
    <source>
        <dbReference type="Proteomes" id="UP001057375"/>
    </source>
</evidence>
<evidence type="ECO:0000259" key="1">
    <source>
        <dbReference type="Pfam" id="PF02129"/>
    </source>
</evidence>
<dbReference type="InterPro" id="IPR029058">
    <property type="entry name" value="AB_hydrolase_fold"/>
</dbReference>
<keyword evidence="2" id="KW-0378">Hydrolase</keyword>
<protein>
    <submittedName>
        <fullName evidence="2">CocE/NonD family hydrolase</fullName>
    </submittedName>
</protein>
<dbReference type="Gene3D" id="3.40.50.1820">
    <property type="entry name" value="alpha/beta hydrolase"/>
    <property type="match status" value="1"/>
</dbReference>
<comment type="caution">
    <text evidence="2">The sequence shown here is derived from an EMBL/GenBank/DDBJ whole genome shotgun (WGS) entry which is preliminary data.</text>
</comment>
<proteinExistence type="predicted"/>
<feature type="domain" description="Xaa-Pro dipeptidyl-peptidase-like" evidence="1">
    <location>
        <begin position="1"/>
        <end position="117"/>
    </location>
</feature>
<reference evidence="2" key="1">
    <citation type="submission" date="2022-03" db="EMBL/GenBank/DDBJ databases">
        <title>Draft genome sequence of Aduncisulcus paluster, a free-living microaerophilic Fornicata.</title>
        <authorList>
            <person name="Yuyama I."/>
            <person name="Kume K."/>
            <person name="Tamura T."/>
            <person name="Inagaki Y."/>
            <person name="Hashimoto T."/>
        </authorList>
    </citation>
    <scope>NUCLEOTIDE SEQUENCE</scope>
    <source>
        <strain evidence="2">NY0171</strain>
    </source>
</reference>
<dbReference type="Proteomes" id="UP001057375">
    <property type="component" value="Unassembled WGS sequence"/>
</dbReference>
<organism evidence="2 3">
    <name type="scientific">Aduncisulcus paluster</name>
    <dbReference type="NCBI Taxonomy" id="2918883"/>
    <lineage>
        <taxon>Eukaryota</taxon>
        <taxon>Metamonada</taxon>
        <taxon>Carpediemonas-like organisms</taxon>
        <taxon>Aduncisulcus</taxon>
    </lineage>
</organism>
<dbReference type="InterPro" id="IPR000383">
    <property type="entry name" value="Xaa-Pro-like_dom"/>
</dbReference>
<name>A0ABQ5KUG2_9EUKA</name>
<feature type="non-terminal residue" evidence="2">
    <location>
        <position position="1"/>
    </location>
</feature>
<keyword evidence="3" id="KW-1185">Reference proteome</keyword>
<dbReference type="Pfam" id="PF02129">
    <property type="entry name" value="Peptidase_S15"/>
    <property type="match status" value="1"/>
</dbReference>
<gene>
    <name evidence="2" type="ORF">ADUPG1_003106</name>
</gene>
<dbReference type="GO" id="GO:0016787">
    <property type="term" value="F:hydrolase activity"/>
    <property type="evidence" value="ECO:0007669"/>
    <property type="project" value="UniProtKB-KW"/>
</dbReference>